<evidence type="ECO:0000313" key="2">
    <source>
        <dbReference type="EMBL" id="MFC4749224.1"/>
    </source>
</evidence>
<evidence type="ECO:0000313" key="3">
    <source>
        <dbReference type="Proteomes" id="UP001595935"/>
    </source>
</evidence>
<comment type="caution">
    <text evidence="2">The sequence shown here is derived from an EMBL/GenBank/DDBJ whole genome shotgun (WGS) entry which is preliminary data.</text>
</comment>
<dbReference type="EMBL" id="JBHSGV010000006">
    <property type="protein sequence ID" value="MFC4749224.1"/>
    <property type="molecule type" value="Genomic_DNA"/>
</dbReference>
<protein>
    <submittedName>
        <fullName evidence="2">Uncharacterized protein</fullName>
    </submittedName>
</protein>
<accession>A0ABV9PG41</accession>
<dbReference type="RefSeq" id="WP_213259146.1">
    <property type="nucleotide sequence ID" value="NZ_JAGYWA010000006.1"/>
</dbReference>
<evidence type="ECO:0000256" key="1">
    <source>
        <dbReference type="SAM" id="MobiDB-lite"/>
    </source>
</evidence>
<gene>
    <name evidence="2" type="ORF">ACFO5S_17375</name>
</gene>
<organism evidence="2 3">
    <name type="scientific">Flavobacterium branchiicola</name>
    <dbReference type="NCBI Taxonomy" id="1114875"/>
    <lineage>
        <taxon>Bacteria</taxon>
        <taxon>Pseudomonadati</taxon>
        <taxon>Bacteroidota</taxon>
        <taxon>Flavobacteriia</taxon>
        <taxon>Flavobacteriales</taxon>
        <taxon>Flavobacteriaceae</taxon>
        <taxon>Flavobacterium</taxon>
    </lineage>
</organism>
<sequence>MSKEKFPGPIHVPVSTAKAWEKKYDDDSSIEERGGKDKVKAFLIPRESLKKVLKLKTDAVFAYIGINDDNEKTLLFVGAKLNPLTGKYENVYGPPENGDNAEGGEEVAYDGARPCPPY</sequence>
<reference evidence="3" key="1">
    <citation type="journal article" date="2019" name="Int. J. Syst. Evol. Microbiol.">
        <title>The Global Catalogue of Microorganisms (GCM) 10K type strain sequencing project: providing services to taxonomists for standard genome sequencing and annotation.</title>
        <authorList>
            <consortium name="The Broad Institute Genomics Platform"/>
            <consortium name="The Broad Institute Genome Sequencing Center for Infectious Disease"/>
            <person name="Wu L."/>
            <person name="Ma J."/>
        </authorList>
    </citation>
    <scope>NUCLEOTIDE SEQUENCE [LARGE SCALE GENOMIC DNA]</scope>
    <source>
        <strain evidence="3">WYCCWR 13023</strain>
    </source>
</reference>
<feature type="region of interest" description="Disordered" evidence="1">
    <location>
        <begin position="91"/>
        <end position="118"/>
    </location>
</feature>
<keyword evidence="3" id="KW-1185">Reference proteome</keyword>
<name>A0ABV9PG41_9FLAO</name>
<dbReference type="Proteomes" id="UP001595935">
    <property type="component" value="Unassembled WGS sequence"/>
</dbReference>
<proteinExistence type="predicted"/>